<dbReference type="FunFam" id="1.10.533.10:FF:000028">
    <property type="entry name" value="Interleukin 1 receptor-associated kinase 4"/>
    <property type="match status" value="1"/>
</dbReference>
<protein>
    <recommendedName>
        <fullName evidence="4">Interleukin-1 receptor-associated kinase 4</fullName>
    </recommendedName>
</protein>
<evidence type="ECO:0000313" key="3">
    <source>
        <dbReference type="Proteomes" id="UP000034805"/>
    </source>
</evidence>
<accession>A0A0P7V090</accession>
<feature type="non-terminal residue" evidence="2">
    <location>
        <position position="156"/>
    </location>
</feature>
<dbReference type="AlphaFoldDB" id="A0A0P7V090"/>
<sequence length="156" mass="17138">MSEAVAPSTFVRSLGYGTLHQLADFLDPQDSWKRVLMEIRKPTGEPRYSQLHLRRFEGVVAMGKSPTIALLSDWGTTNCTVGQLVDILVRNQLLAPARLLLPDLAVGIPVVPSLSPGWQETVGLSKQVTVAMGRAEERQLADSTRTQVEDKESPDD</sequence>
<gene>
    <name evidence="2" type="ORF">Z043_106473</name>
</gene>
<reference evidence="2 3" key="1">
    <citation type="submission" date="2015-08" db="EMBL/GenBank/DDBJ databases">
        <title>The genome of the Asian arowana (Scleropages formosus).</title>
        <authorList>
            <person name="Tan M.H."/>
            <person name="Gan H.M."/>
            <person name="Croft L.J."/>
            <person name="Austin C.M."/>
        </authorList>
    </citation>
    <scope>NUCLEOTIDE SEQUENCE [LARGE SCALE GENOMIC DNA]</scope>
    <source>
        <strain evidence="2">Aro1</strain>
    </source>
</reference>
<dbReference type="SUPFAM" id="SSF47986">
    <property type="entry name" value="DEATH domain"/>
    <property type="match status" value="1"/>
</dbReference>
<evidence type="ECO:0008006" key="4">
    <source>
        <dbReference type="Google" id="ProtNLM"/>
    </source>
</evidence>
<comment type="caution">
    <text evidence="2">The sequence shown here is derived from an EMBL/GenBank/DDBJ whole genome shotgun (WGS) entry which is preliminary data.</text>
</comment>
<dbReference type="Gene3D" id="1.10.533.10">
    <property type="entry name" value="Death Domain, Fas"/>
    <property type="match status" value="1"/>
</dbReference>
<feature type="region of interest" description="Disordered" evidence="1">
    <location>
        <begin position="136"/>
        <end position="156"/>
    </location>
</feature>
<dbReference type="EMBL" id="JARO02001810">
    <property type="protein sequence ID" value="KPP74368.1"/>
    <property type="molecule type" value="Genomic_DNA"/>
</dbReference>
<name>A0A0P7V090_SCLFO</name>
<dbReference type="InterPro" id="IPR011029">
    <property type="entry name" value="DEATH-like_dom_sf"/>
</dbReference>
<evidence type="ECO:0000256" key="1">
    <source>
        <dbReference type="SAM" id="MobiDB-lite"/>
    </source>
</evidence>
<proteinExistence type="predicted"/>
<evidence type="ECO:0000313" key="2">
    <source>
        <dbReference type="EMBL" id="KPP74368.1"/>
    </source>
</evidence>
<dbReference type="Proteomes" id="UP000034805">
    <property type="component" value="Unassembled WGS sequence"/>
</dbReference>
<organism evidence="2 3">
    <name type="scientific">Scleropages formosus</name>
    <name type="common">Asian bonytongue</name>
    <name type="synonym">Osteoglossum formosum</name>
    <dbReference type="NCBI Taxonomy" id="113540"/>
    <lineage>
        <taxon>Eukaryota</taxon>
        <taxon>Metazoa</taxon>
        <taxon>Chordata</taxon>
        <taxon>Craniata</taxon>
        <taxon>Vertebrata</taxon>
        <taxon>Euteleostomi</taxon>
        <taxon>Actinopterygii</taxon>
        <taxon>Neopterygii</taxon>
        <taxon>Teleostei</taxon>
        <taxon>Osteoglossocephala</taxon>
        <taxon>Osteoglossomorpha</taxon>
        <taxon>Osteoglossiformes</taxon>
        <taxon>Osteoglossidae</taxon>
        <taxon>Scleropages</taxon>
    </lineage>
</organism>
<feature type="compositionally biased region" description="Basic and acidic residues" evidence="1">
    <location>
        <begin position="147"/>
        <end position="156"/>
    </location>
</feature>